<evidence type="ECO:0000256" key="5">
    <source>
        <dbReference type="ARBA" id="ARBA00022763"/>
    </source>
</evidence>
<dbReference type="AlphaFoldDB" id="A0A7Z7HQV5"/>
<dbReference type="GO" id="GO:0005524">
    <property type="term" value="F:ATP binding"/>
    <property type="evidence" value="ECO:0007669"/>
    <property type="project" value="UniProtKB-KW"/>
</dbReference>
<dbReference type="FunFam" id="3.40.50.300:FF:000356">
    <property type="entry name" value="DNA repair protein RecN"/>
    <property type="match status" value="1"/>
</dbReference>
<accession>A0A7Z7HQV5</accession>
<evidence type="ECO:0000256" key="9">
    <source>
        <dbReference type="PIRNR" id="PIRNR003128"/>
    </source>
</evidence>
<dbReference type="GO" id="GO:0006281">
    <property type="term" value="P:DNA repair"/>
    <property type="evidence" value="ECO:0007669"/>
    <property type="project" value="UniProtKB-KW"/>
</dbReference>
<comment type="similarity">
    <text evidence="2 9">Belongs to the RecN family.</text>
</comment>
<dbReference type="InterPro" id="IPR027417">
    <property type="entry name" value="P-loop_NTPase"/>
</dbReference>
<dbReference type="GO" id="GO:0043590">
    <property type="term" value="C:bacterial nucleoid"/>
    <property type="evidence" value="ECO:0007669"/>
    <property type="project" value="TreeGrafter"/>
</dbReference>
<evidence type="ECO:0000256" key="7">
    <source>
        <dbReference type="ARBA" id="ARBA00023204"/>
    </source>
</evidence>
<dbReference type="EMBL" id="LT837803">
    <property type="protein sequence ID" value="SMB24875.1"/>
    <property type="molecule type" value="Genomic_DNA"/>
</dbReference>
<dbReference type="PIRSF" id="PIRSF003128">
    <property type="entry name" value="RecN"/>
    <property type="match status" value="1"/>
</dbReference>
<dbReference type="SUPFAM" id="SSF52540">
    <property type="entry name" value="P-loop containing nucleoside triphosphate hydrolases"/>
    <property type="match status" value="1"/>
</dbReference>
<sequence length="566" mass="61205">MLRRLYIRDFVIVDRLELEFAAGFSALTGETGAGKSILIDALSLALGERAESGASVVRVGAERAEVSASFGLAGEHAQSVRAWLAAHDFEAGNENEDECLLRRVVDAGGRSRAYINGAPATLAQLRELGEFFCDIHGQHAHHSLLRNEAQRELLDAHAGLLPLAREVAGKYRVWQRLRAACSNAERDASAALREREALEWQVQELRALAFDPAQWQEDNQEHRRLSHAAALIEGAGGALMQLEEDDGGGAGAAAITPQLGHILTRLRDLLEYDADLNEAVELLDNAQIQLQEAAHALRHYQRKLDLEPQRLAELETRIATVMALARKQRVAVEELPGLLAQQQARLEELDLLVDVAALAEKAAAAEKDYLAAAKKLGKGRAKAAAELGRQVSEAMQQLAMAGGRFEIQLLPLAEDAAHGLESVEFFVAANAGQPPRPLAKVASGGELSRIGLSIQVIASQAAQTPTLIFDEVDVGIGGRVAEIVGRMLRELGHGRQVLCVTHLPQVAACAHRQWSIAKEEVDGAVFSRVMPLDHAARIEELARMLGGVKITATTRQHATEMLAAAQ</sequence>
<evidence type="ECO:0000256" key="1">
    <source>
        <dbReference type="ARBA" id="ARBA00003618"/>
    </source>
</evidence>
<evidence type="ECO:0000256" key="6">
    <source>
        <dbReference type="ARBA" id="ARBA00022840"/>
    </source>
</evidence>
<dbReference type="Gene3D" id="3.40.50.300">
    <property type="entry name" value="P-loop containing nucleotide triphosphate hydrolases"/>
    <property type="match status" value="2"/>
</dbReference>
<comment type="function">
    <text evidence="1 9">May be involved in recombinational repair of damaged DNA.</text>
</comment>
<dbReference type="GO" id="GO:0009432">
    <property type="term" value="P:SOS response"/>
    <property type="evidence" value="ECO:0007669"/>
    <property type="project" value="TreeGrafter"/>
</dbReference>
<name>A0A7Z7HQV5_9PROT</name>
<dbReference type="Pfam" id="PF02463">
    <property type="entry name" value="SMC_N"/>
    <property type="match status" value="1"/>
</dbReference>
<feature type="coiled-coil region" evidence="10">
    <location>
        <begin position="269"/>
        <end position="303"/>
    </location>
</feature>
<dbReference type="Proteomes" id="UP000242886">
    <property type="component" value="Chromosome SDENCHOL"/>
</dbReference>
<evidence type="ECO:0000256" key="10">
    <source>
        <dbReference type="SAM" id="Coils"/>
    </source>
</evidence>
<feature type="domain" description="RecF/RecN/SMC N-terminal" evidence="11">
    <location>
        <begin position="2"/>
        <end position="518"/>
    </location>
</feature>
<dbReference type="GO" id="GO:0006310">
    <property type="term" value="P:DNA recombination"/>
    <property type="evidence" value="ECO:0007669"/>
    <property type="project" value="InterPro"/>
</dbReference>
<dbReference type="NCBIfam" id="TIGR00634">
    <property type="entry name" value="recN"/>
    <property type="match status" value="1"/>
</dbReference>
<evidence type="ECO:0000313" key="12">
    <source>
        <dbReference type="EMBL" id="SMB24875.1"/>
    </source>
</evidence>
<evidence type="ECO:0000256" key="2">
    <source>
        <dbReference type="ARBA" id="ARBA00009441"/>
    </source>
</evidence>
<organism evidence="12 13">
    <name type="scientific">Sterolibacterium denitrificans</name>
    <dbReference type="NCBI Taxonomy" id="157592"/>
    <lineage>
        <taxon>Bacteria</taxon>
        <taxon>Pseudomonadati</taxon>
        <taxon>Pseudomonadota</taxon>
        <taxon>Betaproteobacteria</taxon>
        <taxon>Nitrosomonadales</taxon>
        <taxon>Sterolibacteriaceae</taxon>
        <taxon>Sterolibacterium</taxon>
    </lineage>
</organism>
<evidence type="ECO:0000313" key="13">
    <source>
        <dbReference type="Proteomes" id="UP000242886"/>
    </source>
</evidence>
<dbReference type="PANTHER" id="PTHR11059:SF0">
    <property type="entry name" value="DNA REPAIR PROTEIN RECN"/>
    <property type="match status" value="1"/>
</dbReference>
<keyword evidence="10" id="KW-0175">Coiled coil</keyword>
<evidence type="ECO:0000259" key="11">
    <source>
        <dbReference type="Pfam" id="PF02463"/>
    </source>
</evidence>
<dbReference type="NCBIfam" id="NF008121">
    <property type="entry name" value="PRK10869.1"/>
    <property type="match status" value="1"/>
</dbReference>
<dbReference type="InterPro" id="IPR003395">
    <property type="entry name" value="RecF/RecN/SMC_N"/>
</dbReference>
<gene>
    <name evidence="12" type="primary">recN</name>
    <name evidence="12" type="ORF">SDENCHOL_11161</name>
</gene>
<dbReference type="PANTHER" id="PTHR11059">
    <property type="entry name" value="DNA REPAIR PROTEIN RECN"/>
    <property type="match status" value="1"/>
</dbReference>
<evidence type="ECO:0000256" key="3">
    <source>
        <dbReference type="ARBA" id="ARBA00021315"/>
    </source>
</evidence>
<evidence type="ECO:0000256" key="4">
    <source>
        <dbReference type="ARBA" id="ARBA00022741"/>
    </source>
</evidence>
<dbReference type="CDD" id="cd03241">
    <property type="entry name" value="ABC_RecN"/>
    <property type="match status" value="2"/>
</dbReference>
<reference evidence="12" key="1">
    <citation type="submission" date="2017-03" db="EMBL/GenBank/DDBJ databases">
        <authorList>
            <consortium name="AG Boll"/>
        </authorList>
    </citation>
    <scope>NUCLEOTIDE SEQUENCE [LARGE SCALE GENOMIC DNA]</scope>
    <source>
        <strain evidence="12">Chol</strain>
    </source>
</reference>
<keyword evidence="6" id="KW-0067">ATP-binding</keyword>
<dbReference type="RefSeq" id="WP_154716380.1">
    <property type="nucleotide sequence ID" value="NZ_LT837803.1"/>
</dbReference>
<keyword evidence="13" id="KW-1185">Reference proteome</keyword>
<protein>
    <recommendedName>
        <fullName evidence="3 9">DNA repair protein RecN</fullName>
    </recommendedName>
    <alternativeName>
        <fullName evidence="8 9">Recombination protein N</fullName>
    </alternativeName>
</protein>
<feature type="coiled-coil region" evidence="10">
    <location>
        <begin position="181"/>
        <end position="208"/>
    </location>
</feature>
<evidence type="ECO:0000256" key="8">
    <source>
        <dbReference type="ARBA" id="ARBA00033408"/>
    </source>
</evidence>
<keyword evidence="4" id="KW-0547">Nucleotide-binding</keyword>
<keyword evidence="7 9" id="KW-0234">DNA repair</keyword>
<dbReference type="InterPro" id="IPR004604">
    <property type="entry name" value="DNA_recomb/repair_RecN"/>
</dbReference>
<proteinExistence type="inferred from homology"/>
<keyword evidence="5 9" id="KW-0227">DNA damage</keyword>